<keyword evidence="1 3" id="KW-0808">Transferase</keyword>
<dbReference type="Proteomes" id="UP000027661">
    <property type="component" value="Unassembled WGS sequence"/>
</dbReference>
<dbReference type="GO" id="GO:0009103">
    <property type="term" value="P:lipopolysaccharide biosynthetic process"/>
    <property type="evidence" value="ECO:0007669"/>
    <property type="project" value="TreeGrafter"/>
</dbReference>
<dbReference type="PATRIC" id="fig|1339352.3.peg.164"/>
<comment type="caution">
    <text evidence="3">The sequence shown here is derived from an EMBL/GenBank/DDBJ whole genome shotgun (WGS) entry which is preliminary data.</text>
</comment>
<dbReference type="SUPFAM" id="SSF53756">
    <property type="entry name" value="UDP-Glycosyltransferase/glycogen phosphorylase"/>
    <property type="match status" value="1"/>
</dbReference>
<dbReference type="PANTHER" id="PTHR46401:SF2">
    <property type="entry name" value="GLYCOSYLTRANSFERASE WBBK-RELATED"/>
    <property type="match status" value="1"/>
</dbReference>
<evidence type="ECO:0000313" key="4">
    <source>
        <dbReference type="Proteomes" id="UP000027661"/>
    </source>
</evidence>
<gene>
    <name evidence="3" type="ORF">M099_0171</name>
</gene>
<accession>A0A069SN81</accession>
<sequence length="370" mass="43291">MKICFITTGDIKNIATAKRALGLANPLADLGWEVSIIMENCEENKHRTMMECDSRINLYFFNKCSMTQERKKKNDLIKEINPDFLYICAFVTRNIVGIKHKCKKIVEHSELQSGIPDMKGLRKLFCYIYEYYSIIYSDGLLNASRYLQNIYRRRSKKVFKGKMPMLYYPYAFNTNVVKVIEKENIKDKFKKYLSQPTLVFLGTVTRNYGVFTIIDAVKQLKDQTRPFNVLILGKGRHYEDAKTYVSENYLSDIIEMPGFVDEEDISQYFSVASAFISPMNDTTQDWARCPSKMYLYLPYKKPIITCKIGEPYEILQDKGFYYTSGNAKDMATQMKKIIENNKYTADAHAEKHSWNVRAQELDNWIKLTWK</sequence>
<dbReference type="GO" id="GO:0016757">
    <property type="term" value="F:glycosyltransferase activity"/>
    <property type="evidence" value="ECO:0007669"/>
    <property type="project" value="InterPro"/>
</dbReference>
<organism evidence="3 4">
    <name type="scientific">Phocaeicola vulgatus str. 3975 RP4</name>
    <dbReference type="NCBI Taxonomy" id="1339352"/>
    <lineage>
        <taxon>Bacteria</taxon>
        <taxon>Pseudomonadati</taxon>
        <taxon>Bacteroidota</taxon>
        <taxon>Bacteroidia</taxon>
        <taxon>Bacteroidales</taxon>
        <taxon>Bacteroidaceae</taxon>
        <taxon>Phocaeicola</taxon>
    </lineage>
</organism>
<dbReference type="PANTHER" id="PTHR46401">
    <property type="entry name" value="GLYCOSYLTRANSFERASE WBBK-RELATED"/>
    <property type="match status" value="1"/>
</dbReference>
<dbReference type="EMBL" id="JNHM01000003">
    <property type="protein sequence ID" value="KDS56620.1"/>
    <property type="molecule type" value="Genomic_DNA"/>
</dbReference>
<evidence type="ECO:0000256" key="1">
    <source>
        <dbReference type="ARBA" id="ARBA00022679"/>
    </source>
</evidence>
<proteinExistence type="predicted"/>
<dbReference type="Pfam" id="PF00534">
    <property type="entry name" value="Glycos_transf_1"/>
    <property type="match status" value="1"/>
</dbReference>
<feature type="domain" description="Glycosyl transferase family 1" evidence="2">
    <location>
        <begin position="182"/>
        <end position="346"/>
    </location>
</feature>
<evidence type="ECO:0000259" key="2">
    <source>
        <dbReference type="Pfam" id="PF00534"/>
    </source>
</evidence>
<dbReference type="InterPro" id="IPR001296">
    <property type="entry name" value="Glyco_trans_1"/>
</dbReference>
<protein>
    <submittedName>
        <fullName evidence="3">Glycosyl transferases group 1 family protein</fullName>
    </submittedName>
</protein>
<dbReference type="Gene3D" id="3.40.50.2000">
    <property type="entry name" value="Glycogen Phosphorylase B"/>
    <property type="match status" value="2"/>
</dbReference>
<reference evidence="3 4" key="1">
    <citation type="submission" date="2014-04" db="EMBL/GenBank/DDBJ databases">
        <authorList>
            <person name="Sears C."/>
            <person name="Carroll K."/>
            <person name="Sack B.R."/>
            <person name="Qadri F."/>
            <person name="Myers L.L."/>
            <person name="Chung G.-T."/>
            <person name="Escheverria P."/>
            <person name="Fraser C.M."/>
            <person name="Sadzewicz L."/>
            <person name="Shefchek K.A."/>
            <person name="Tallon L."/>
            <person name="Das S.P."/>
            <person name="Daugherty S."/>
            <person name="Mongodin E.F."/>
        </authorList>
    </citation>
    <scope>NUCLEOTIDE SEQUENCE [LARGE SCALE GENOMIC DNA]</scope>
    <source>
        <strain evidence="3 4">3975 RP4</strain>
    </source>
</reference>
<name>A0A069SN81_PHOVU</name>
<dbReference type="AlphaFoldDB" id="A0A069SN81"/>
<dbReference type="RefSeq" id="WP_032952230.1">
    <property type="nucleotide sequence ID" value="NZ_JNHM01000003.1"/>
</dbReference>
<evidence type="ECO:0000313" key="3">
    <source>
        <dbReference type="EMBL" id="KDS56620.1"/>
    </source>
</evidence>